<name>A0ABW2GDX3_9ACTN</name>
<dbReference type="Proteomes" id="UP001596413">
    <property type="component" value="Unassembled WGS sequence"/>
</dbReference>
<protein>
    <submittedName>
        <fullName evidence="1">Uncharacterized protein</fullName>
    </submittedName>
</protein>
<gene>
    <name evidence="1" type="ORF">ACFQLX_12500</name>
</gene>
<sequence length="58" mass="6558">MGRPRLGGDGRYHGDLPCKWCETLIPQNGRRRPRQYCRTTHRVKNYGASLVAAVAGLF</sequence>
<evidence type="ECO:0000313" key="1">
    <source>
        <dbReference type="EMBL" id="MFC7218979.1"/>
    </source>
</evidence>
<organism evidence="1 2">
    <name type="scientific">Streptomyces polyrhachis</name>
    <dbReference type="NCBI Taxonomy" id="1282885"/>
    <lineage>
        <taxon>Bacteria</taxon>
        <taxon>Bacillati</taxon>
        <taxon>Actinomycetota</taxon>
        <taxon>Actinomycetes</taxon>
        <taxon>Kitasatosporales</taxon>
        <taxon>Streptomycetaceae</taxon>
        <taxon>Streptomyces</taxon>
    </lineage>
</organism>
<accession>A0ABW2GDX3</accession>
<dbReference type="EMBL" id="JBHSZO010000016">
    <property type="protein sequence ID" value="MFC7218979.1"/>
    <property type="molecule type" value="Genomic_DNA"/>
</dbReference>
<evidence type="ECO:0000313" key="2">
    <source>
        <dbReference type="Proteomes" id="UP001596413"/>
    </source>
</evidence>
<keyword evidence="2" id="KW-1185">Reference proteome</keyword>
<reference evidence="2" key="1">
    <citation type="journal article" date="2019" name="Int. J. Syst. Evol. Microbiol.">
        <title>The Global Catalogue of Microorganisms (GCM) 10K type strain sequencing project: providing services to taxonomists for standard genome sequencing and annotation.</title>
        <authorList>
            <consortium name="The Broad Institute Genomics Platform"/>
            <consortium name="The Broad Institute Genome Sequencing Center for Infectious Disease"/>
            <person name="Wu L."/>
            <person name="Ma J."/>
        </authorList>
    </citation>
    <scope>NUCLEOTIDE SEQUENCE [LARGE SCALE GENOMIC DNA]</scope>
    <source>
        <strain evidence="2">CGMCC 1.13681</strain>
    </source>
</reference>
<proteinExistence type="predicted"/>
<dbReference type="RefSeq" id="WP_386414469.1">
    <property type="nucleotide sequence ID" value="NZ_JBHSZO010000016.1"/>
</dbReference>
<comment type="caution">
    <text evidence="1">The sequence shown here is derived from an EMBL/GenBank/DDBJ whole genome shotgun (WGS) entry which is preliminary data.</text>
</comment>